<dbReference type="EMBL" id="CP000701">
    <property type="protein sequence ID" value="ABQ71565.1"/>
    <property type="molecule type" value="Genomic_DNA"/>
</dbReference>
<reference evidence="1 2" key="1">
    <citation type="journal article" date="2010" name="J. Bacteriol.">
        <title>Genome sequence of the dioxin-mineralizing bacterium Sphingomonas wittichii RW1.</title>
        <authorList>
            <person name="Miller T.R."/>
            <person name="Delcher A.L."/>
            <person name="Salzberg S.L."/>
            <person name="Saunders E."/>
            <person name="Detter J.C."/>
            <person name="Halden R.U."/>
        </authorList>
    </citation>
    <scope>NUCLEOTIDE SEQUENCE [LARGE SCALE GENOMIC DNA]</scope>
    <source>
        <strain evidence="2">DSM 6014 / CCUG 31198 / JCM 15750 / NBRC 105917 / EY 4224 / RW1</strain>
    </source>
</reference>
<dbReference type="InterPro" id="IPR014937">
    <property type="entry name" value="DUF1810"/>
</dbReference>
<proteinExistence type="predicted"/>
<accession>A0A9J9HGU7</accession>
<organism evidence="1 2">
    <name type="scientific">Rhizorhabdus wittichii (strain DSM 6014 / CCUG 31198 / JCM 15750 / NBRC 105917 / EY 4224 / RW1)</name>
    <name type="common">Sphingomonas wittichii</name>
    <dbReference type="NCBI Taxonomy" id="392499"/>
    <lineage>
        <taxon>Bacteria</taxon>
        <taxon>Pseudomonadati</taxon>
        <taxon>Pseudomonadota</taxon>
        <taxon>Alphaproteobacteria</taxon>
        <taxon>Sphingomonadales</taxon>
        <taxon>Sphingomonadaceae</taxon>
        <taxon>Rhizorhabdus</taxon>
    </lineage>
</organism>
<dbReference type="OrthoDB" id="9801870at2"/>
<gene>
    <name evidence="1" type="ordered locus">Swit_4946</name>
</gene>
<dbReference type="SUPFAM" id="SSF140736">
    <property type="entry name" value="Rv1873-like"/>
    <property type="match status" value="1"/>
</dbReference>
<dbReference type="PIRSF" id="PIRSF008546">
    <property type="entry name" value="UCP008546"/>
    <property type="match status" value="1"/>
</dbReference>
<evidence type="ECO:0008006" key="3">
    <source>
        <dbReference type="Google" id="ProtNLM"/>
    </source>
</evidence>
<sequence>MAADFHLDRFVTAQATTYDTALAEIRRGAKRSHWMWFIFPQIAGLGTSDMARRYAIGSLTEARAYLAHPLLGLRLRDCVGALQDLIGTSAIAVFGEVDAMKLRSCLTLFAEAGGGPLFVAALDRWFDGAADPATLVKVGPSSP</sequence>
<evidence type="ECO:0000313" key="1">
    <source>
        <dbReference type="EMBL" id="ABQ71565.1"/>
    </source>
</evidence>
<dbReference type="AlphaFoldDB" id="A0A9J9HGU7"/>
<dbReference type="Gene3D" id="1.25.40.380">
    <property type="entry name" value="Protein of unknown function DUF1810"/>
    <property type="match status" value="1"/>
</dbReference>
<dbReference type="Pfam" id="PF08837">
    <property type="entry name" value="DUF1810"/>
    <property type="match status" value="1"/>
</dbReference>
<protein>
    <recommendedName>
        <fullName evidence="3">DUF1810 domain-containing protein</fullName>
    </recommendedName>
</protein>
<name>A0A9J9HGU7_RHIWR</name>
<geneLocation type="plasmid" evidence="1 2">
    <name>pSWIT02</name>
</geneLocation>
<dbReference type="KEGG" id="swi:Swit_4946"/>
<dbReference type="InterPro" id="IPR036287">
    <property type="entry name" value="Rv1873-like_sf"/>
</dbReference>
<keyword evidence="1" id="KW-0614">Plasmid</keyword>
<keyword evidence="2" id="KW-1185">Reference proteome</keyword>
<evidence type="ECO:0000313" key="2">
    <source>
        <dbReference type="Proteomes" id="UP000001989"/>
    </source>
</evidence>
<dbReference type="Proteomes" id="UP000001989">
    <property type="component" value="Plasmid pSWIT02"/>
</dbReference>